<dbReference type="RefSeq" id="XP_062662818.1">
    <property type="nucleotide sequence ID" value="XM_062809045.1"/>
</dbReference>
<proteinExistence type="predicted"/>
<feature type="transmembrane region" description="Helical" evidence="1">
    <location>
        <begin position="147"/>
        <end position="169"/>
    </location>
</feature>
<protein>
    <submittedName>
        <fullName evidence="2">Uncharacterized protein</fullName>
    </submittedName>
</protein>
<sequence>MTQCSDRGNSQILAWVVKAGLRLTSTTKVGGVVLNSEVKAPYHGKYCITRCFVKISRTCLVLQAIKAITLPRLSCRSCPSAPHEGGESGRAILLGGGGELVGPSRAFRAWLPWTPLVPAQRRDRGHSSNRVSCLLCKYHSLIPNYSLLLPMISALCSILSSFYRVLFVFL</sequence>
<dbReference type="AlphaFoldDB" id="A0AAE0HMK5"/>
<evidence type="ECO:0000256" key="1">
    <source>
        <dbReference type="SAM" id="Phobius"/>
    </source>
</evidence>
<comment type="caution">
    <text evidence="2">The sequence shown here is derived from an EMBL/GenBank/DDBJ whole genome shotgun (WGS) entry which is preliminary data.</text>
</comment>
<organism evidence="2 3">
    <name type="scientific">Chaetomium fimeti</name>
    <dbReference type="NCBI Taxonomy" id="1854472"/>
    <lineage>
        <taxon>Eukaryota</taxon>
        <taxon>Fungi</taxon>
        <taxon>Dikarya</taxon>
        <taxon>Ascomycota</taxon>
        <taxon>Pezizomycotina</taxon>
        <taxon>Sordariomycetes</taxon>
        <taxon>Sordariomycetidae</taxon>
        <taxon>Sordariales</taxon>
        <taxon>Chaetomiaceae</taxon>
        <taxon>Chaetomium</taxon>
    </lineage>
</organism>
<accession>A0AAE0HMK5</accession>
<keyword evidence="1" id="KW-1133">Transmembrane helix</keyword>
<reference evidence="2" key="2">
    <citation type="submission" date="2023-06" db="EMBL/GenBank/DDBJ databases">
        <authorList>
            <consortium name="Lawrence Berkeley National Laboratory"/>
            <person name="Haridas S."/>
            <person name="Hensen N."/>
            <person name="Bonometti L."/>
            <person name="Westerberg I."/>
            <person name="Brannstrom I.O."/>
            <person name="Guillou S."/>
            <person name="Cros-Aarteil S."/>
            <person name="Calhoun S."/>
            <person name="Kuo A."/>
            <person name="Mondo S."/>
            <person name="Pangilinan J."/>
            <person name="Riley R."/>
            <person name="Labutti K."/>
            <person name="Andreopoulos B."/>
            <person name="Lipzen A."/>
            <person name="Chen C."/>
            <person name="Yanf M."/>
            <person name="Daum C."/>
            <person name="Ng V."/>
            <person name="Clum A."/>
            <person name="Steindorff A."/>
            <person name="Ohm R."/>
            <person name="Martin F."/>
            <person name="Silar P."/>
            <person name="Natvig D."/>
            <person name="Lalanne C."/>
            <person name="Gautier V."/>
            <person name="Ament-Velasquez S.L."/>
            <person name="Kruys A."/>
            <person name="Hutchinson M.I."/>
            <person name="Powell A.J."/>
            <person name="Barry K."/>
            <person name="Miller A.N."/>
            <person name="Grigoriev I.V."/>
            <person name="Debuchy R."/>
            <person name="Gladieux P."/>
            <person name="Thoren M.H."/>
            <person name="Johannesson H."/>
        </authorList>
    </citation>
    <scope>NUCLEOTIDE SEQUENCE</scope>
    <source>
        <strain evidence="2">CBS 168.71</strain>
    </source>
</reference>
<keyword evidence="1" id="KW-0812">Transmembrane</keyword>
<dbReference type="Proteomes" id="UP001278766">
    <property type="component" value="Unassembled WGS sequence"/>
</dbReference>
<gene>
    <name evidence="2" type="ORF">B0H64DRAFT_96888</name>
</gene>
<reference evidence="2" key="1">
    <citation type="journal article" date="2023" name="Mol. Phylogenet. Evol.">
        <title>Genome-scale phylogeny and comparative genomics of the fungal order Sordariales.</title>
        <authorList>
            <person name="Hensen N."/>
            <person name="Bonometti L."/>
            <person name="Westerberg I."/>
            <person name="Brannstrom I.O."/>
            <person name="Guillou S."/>
            <person name="Cros-Aarteil S."/>
            <person name="Calhoun S."/>
            <person name="Haridas S."/>
            <person name="Kuo A."/>
            <person name="Mondo S."/>
            <person name="Pangilinan J."/>
            <person name="Riley R."/>
            <person name="LaButti K."/>
            <person name="Andreopoulos B."/>
            <person name="Lipzen A."/>
            <person name="Chen C."/>
            <person name="Yan M."/>
            <person name="Daum C."/>
            <person name="Ng V."/>
            <person name="Clum A."/>
            <person name="Steindorff A."/>
            <person name="Ohm R.A."/>
            <person name="Martin F."/>
            <person name="Silar P."/>
            <person name="Natvig D.O."/>
            <person name="Lalanne C."/>
            <person name="Gautier V."/>
            <person name="Ament-Velasquez S.L."/>
            <person name="Kruys A."/>
            <person name="Hutchinson M.I."/>
            <person name="Powell A.J."/>
            <person name="Barry K."/>
            <person name="Miller A.N."/>
            <person name="Grigoriev I.V."/>
            <person name="Debuchy R."/>
            <person name="Gladieux P."/>
            <person name="Hiltunen Thoren M."/>
            <person name="Johannesson H."/>
        </authorList>
    </citation>
    <scope>NUCLEOTIDE SEQUENCE</scope>
    <source>
        <strain evidence="2">CBS 168.71</strain>
    </source>
</reference>
<evidence type="ECO:0000313" key="3">
    <source>
        <dbReference type="Proteomes" id="UP001278766"/>
    </source>
</evidence>
<dbReference type="GeneID" id="87845993"/>
<keyword evidence="1" id="KW-0472">Membrane</keyword>
<keyword evidence="3" id="KW-1185">Reference proteome</keyword>
<name>A0AAE0HMK5_9PEZI</name>
<dbReference type="EMBL" id="JAUEPN010000002">
    <property type="protein sequence ID" value="KAK3299304.1"/>
    <property type="molecule type" value="Genomic_DNA"/>
</dbReference>
<evidence type="ECO:0000313" key="2">
    <source>
        <dbReference type="EMBL" id="KAK3299304.1"/>
    </source>
</evidence>